<dbReference type="AlphaFoldDB" id="A0A5N6KSJ3"/>
<feature type="domain" description="Peptidase A1" evidence="4">
    <location>
        <begin position="202"/>
        <end position="544"/>
    </location>
</feature>
<evidence type="ECO:0000313" key="6">
    <source>
        <dbReference type="Proteomes" id="UP000327013"/>
    </source>
</evidence>
<protein>
    <recommendedName>
        <fullName evidence="4">Peptidase A1 domain-containing protein</fullName>
    </recommendedName>
</protein>
<gene>
    <name evidence="5" type="ORF">FH972_022430</name>
</gene>
<dbReference type="Pfam" id="PF00026">
    <property type="entry name" value="Asp"/>
    <property type="match status" value="1"/>
</dbReference>
<dbReference type="InterPro" id="IPR021109">
    <property type="entry name" value="Peptidase_aspartic_dom_sf"/>
</dbReference>
<evidence type="ECO:0000313" key="5">
    <source>
        <dbReference type="EMBL" id="KAB8342832.1"/>
    </source>
</evidence>
<evidence type="ECO:0000256" key="2">
    <source>
        <dbReference type="SAM" id="MobiDB-lite"/>
    </source>
</evidence>
<keyword evidence="6" id="KW-1185">Reference proteome</keyword>
<accession>A0A5N6KSJ3</accession>
<dbReference type="OrthoDB" id="4074350at2759"/>
<feature type="region of interest" description="Disordered" evidence="2">
    <location>
        <begin position="1"/>
        <end position="104"/>
    </location>
</feature>
<dbReference type="CDD" id="cd05471">
    <property type="entry name" value="pepsin_like"/>
    <property type="match status" value="1"/>
</dbReference>
<dbReference type="InterPro" id="IPR033121">
    <property type="entry name" value="PEPTIDASE_A1"/>
</dbReference>
<name>A0A5N6KSJ3_9ROSI</name>
<dbReference type="PANTHER" id="PTHR47966">
    <property type="entry name" value="BETA-SITE APP-CLEAVING ENZYME, ISOFORM A-RELATED"/>
    <property type="match status" value="1"/>
</dbReference>
<feature type="region of interest" description="Disordered" evidence="2">
    <location>
        <begin position="627"/>
        <end position="646"/>
    </location>
</feature>
<keyword evidence="3" id="KW-0812">Transmembrane</keyword>
<feature type="compositionally biased region" description="Low complexity" evidence="2">
    <location>
        <begin position="630"/>
        <end position="641"/>
    </location>
</feature>
<feature type="region of interest" description="Disordered" evidence="2">
    <location>
        <begin position="663"/>
        <end position="717"/>
    </location>
</feature>
<feature type="compositionally biased region" description="Basic and acidic residues" evidence="2">
    <location>
        <begin position="753"/>
        <end position="766"/>
    </location>
</feature>
<feature type="region of interest" description="Disordered" evidence="2">
    <location>
        <begin position="736"/>
        <end position="775"/>
    </location>
</feature>
<evidence type="ECO:0000256" key="3">
    <source>
        <dbReference type="SAM" id="Phobius"/>
    </source>
</evidence>
<dbReference type="InterPro" id="IPR001461">
    <property type="entry name" value="Aspartic_peptidase_A1"/>
</dbReference>
<dbReference type="Gene3D" id="2.40.70.10">
    <property type="entry name" value="Acid Proteases"/>
    <property type="match status" value="2"/>
</dbReference>
<feature type="compositionally biased region" description="Low complexity" evidence="2">
    <location>
        <begin position="679"/>
        <end position="691"/>
    </location>
</feature>
<reference evidence="5 6" key="1">
    <citation type="submission" date="2019-06" db="EMBL/GenBank/DDBJ databases">
        <title>A chromosomal-level reference genome of Carpinus fangiana (Coryloideae, Betulaceae).</title>
        <authorList>
            <person name="Yang X."/>
            <person name="Wang Z."/>
            <person name="Zhang L."/>
            <person name="Hao G."/>
            <person name="Liu J."/>
            <person name="Yang Y."/>
        </authorList>
    </citation>
    <scope>NUCLEOTIDE SEQUENCE [LARGE SCALE GENOMIC DNA]</scope>
    <source>
        <strain evidence="5">Cfa_2016G</strain>
        <tissue evidence="5">Leaf</tissue>
    </source>
</reference>
<dbReference type="Proteomes" id="UP000327013">
    <property type="component" value="Unassembled WGS sequence"/>
</dbReference>
<evidence type="ECO:0000259" key="4">
    <source>
        <dbReference type="PROSITE" id="PS51767"/>
    </source>
</evidence>
<organism evidence="5 6">
    <name type="scientific">Carpinus fangiana</name>
    <dbReference type="NCBI Taxonomy" id="176857"/>
    <lineage>
        <taxon>Eukaryota</taxon>
        <taxon>Viridiplantae</taxon>
        <taxon>Streptophyta</taxon>
        <taxon>Embryophyta</taxon>
        <taxon>Tracheophyta</taxon>
        <taxon>Spermatophyta</taxon>
        <taxon>Magnoliopsida</taxon>
        <taxon>eudicotyledons</taxon>
        <taxon>Gunneridae</taxon>
        <taxon>Pentapetalae</taxon>
        <taxon>rosids</taxon>
        <taxon>fabids</taxon>
        <taxon>Fagales</taxon>
        <taxon>Betulaceae</taxon>
        <taxon>Carpinus</taxon>
    </lineage>
</organism>
<comment type="similarity">
    <text evidence="1">Belongs to the peptidase A1 family.</text>
</comment>
<dbReference type="SUPFAM" id="SSF50630">
    <property type="entry name" value="Acid proteases"/>
    <property type="match status" value="1"/>
</dbReference>
<evidence type="ECO:0000256" key="1">
    <source>
        <dbReference type="ARBA" id="ARBA00007447"/>
    </source>
</evidence>
<dbReference type="GO" id="GO:0004190">
    <property type="term" value="F:aspartic-type endopeptidase activity"/>
    <property type="evidence" value="ECO:0007669"/>
    <property type="project" value="InterPro"/>
</dbReference>
<dbReference type="PANTHER" id="PTHR47966:SF51">
    <property type="entry name" value="BETA-SITE APP-CLEAVING ENZYME, ISOFORM A-RELATED"/>
    <property type="match status" value="1"/>
</dbReference>
<dbReference type="InterPro" id="IPR034164">
    <property type="entry name" value="Pepsin-like_dom"/>
</dbReference>
<keyword evidence="3" id="KW-0472">Membrane</keyword>
<dbReference type="EMBL" id="VIBQ01000012">
    <property type="protein sequence ID" value="KAB8342832.1"/>
    <property type="molecule type" value="Genomic_DNA"/>
</dbReference>
<feature type="compositionally biased region" description="Polar residues" evidence="2">
    <location>
        <begin position="1"/>
        <end position="10"/>
    </location>
</feature>
<feature type="transmembrane region" description="Helical" evidence="3">
    <location>
        <begin position="585"/>
        <end position="609"/>
    </location>
</feature>
<dbReference type="PROSITE" id="PS51767">
    <property type="entry name" value="PEPTIDASE_A1"/>
    <property type="match status" value="1"/>
</dbReference>
<sequence>MSTDDAQFQGENDDSYIPSNSGSKVAPDEVPVVQDDKVEDGLQGDQDSDAQLANDESEAISEDNIIDDRTRGAKPQGPGYSEGPDEDDLPEVAADGSDGQSSTAAVPSSLTTLVLLTHHFGRILSSALAHAHGIAFSLVLGPRSRRIAQHIPKMPSIARCLTLFGILLFATAQEAVIGNVTLPAPLSIDPAQNWDGFDGPWSSFTIGIGTPAQWVRVFVSTASQQTWSIYPAACTYASDPAACLQLRGWDFNSTESSTWDPIGTFSLYIEQNLGFFGNAEYGLDTVTLGGPGGSGPTERNATVGNTASADFFLGIFGVHPKPTNFTSFNDPEPSYMTLLKNDGSIPSLSFGYTAGARYRYSGRLASLTLGGYDQSLFEENNITYSFAPNNERDLVVGLQAITTNVSSEALLPTPIYAFIDSTVGQLWLPMDACEKFEQVFGLTYDNATQLYLVNSTLHAHLVELNPNITFTIGQDPTSGDSVDIVLPYDAFNLTATAPFQNMSSSSLYFPLRRATQDNQYTLGRTFLQEAYLSVDWERQLFNVSQNIWTVTQQKDIVTIFPTNTTILENNPAFNHSSKSSLSGGAIGGIVVGAVAAVALIAVLVTIICCRRRVRGIALLRRKDASDAGADHSAATDSSDASLHGTQMSQTGVLPKAELDAMPPVFGKHEGALDDATLRPGSSSLGGSSPLGTLIGTASIGSPTTPRSAGFGPRGGAVQVGGLQEVENSEREVYEMPGDLPAPVEMPEHGQLAETRKERDIAREREYNGVNPSEQV</sequence>
<dbReference type="GO" id="GO:0006508">
    <property type="term" value="P:proteolysis"/>
    <property type="evidence" value="ECO:0007669"/>
    <property type="project" value="InterPro"/>
</dbReference>
<keyword evidence="3" id="KW-1133">Transmembrane helix</keyword>
<feature type="compositionally biased region" description="Acidic residues" evidence="2">
    <location>
        <begin position="55"/>
        <end position="65"/>
    </location>
</feature>
<comment type="caution">
    <text evidence="5">The sequence shown here is derived from an EMBL/GenBank/DDBJ whole genome shotgun (WGS) entry which is preliminary data.</text>
</comment>
<proteinExistence type="inferred from homology"/>